<dbReference type="EMBL" id="JABANO010029694">
    <property type="protein sequence ID" value="KAF4713116.1"/>
    <property type="molecule type" value="Genomic_DNA"/>
</dbReference>
<dbReference type="GO" id="GO:0008270">
    <property type="term" value="F:zinc ion binding"/>
    <property type="evidence" value="ECO:0007669"/>
    <property type="project" value="InterPro"/>
</dbReference>
<dbReference type="SMART" id="SM00355">
    <property type="entry name" value="ZnF_C2H2"/>
    <property type="match status" value="4"/>
</dbReference>
<dbReference type="GO" id="GO:0003676">
    <property type="term" value="F:nucleic acid binding"/>
    <property type="evidence" value="ECO:0007669"/>
    <property type="project" value="InterPro"/>
</dbReference>
<evidence type="ECO:0000313" key="4">
    <source>
        <dbReference type="Proteomes" id="UP000553632"/>
    </source>
</evidence>
<protein>
    <recommendedName>
        <fullName evidence="2">C2H2-type domain-containing protein</fullName>
    </recommendedName>
</protein>
<feature type="region of interest" description="Disordered" evidence="1">
    <location>
        <begin position="637"/>
        <end position="671"/>
    </location>
</feature>
<dbReference type="OMA" id="ACDARME"/>
<dbReference type="Gene3D" id="3.30.160.60">
    <property type="entry name" value="Classic Zinc Finger"/>
    <property type="match status" value="1"/>
</dbReference>
<reference evidence="3 4" key="1">
    <citation type="submission" date="2020-04" db="EMBL/GenBank/DDBJ databases">
        <title>Perkinsus olseni comparative genomics.</title>
        <authorList>
            <person name="Bogema D.R."/>
        </authorList>
    </citation>
    <scope>NUCLEOTIDE SEQUENCE [LARGE SCALE GENOMIC DNA]</scope>
    <source>
        <strain evidence="3 4">ATCC PRA-207</strain>
    </source>
</reference>
<evidence type="ECO:0000313" key="3">
    <source>
        <dbReference type="EMBL" id="KAF4713116.1"/>
    </source>
</evidence>
<organism evidence="3 4">
    <name type="scientific">Perkinsus olseni</name>
    <name type="common">Perkinsus atlanticus</name>
    <dbReference type="NCBI Taxonomy" id="32597"/>
    <lineage>
        <taxon>Eukaryota</taxon>
        <taxon>Sar</taxon>
        <taxon>Alveolata</taxon>
        <taxon>Perkinsozoa</taxon>
        <taxon>Perkinsea</taxon>
        <taxon>Perkinsida</taxon>
        <taxon>Perkinsidae</taxon>
        <taxon>Perkinsus</taxon>
    </lineage>
</organism>
<dbReference type="Proteomes" id="UP000553632">
    <property type="component" value="Unassembled WGS sequence"/>
</dbReference>
<accession>A0A7J6QZR8</accession>
<dbReference type="PROSITE" id="PS00028">
    <property type="entry name" value="ZINC_FINGER_C2H2_1"/>
    <property type="match status" value="2"/>
</dbReference>
<comment type="caution">
    <text evidence="3">The sequence shown here is derived from an EMBL/GenBank/DDBJ whole genome shotgun (WGS) entry which is preliminary data.</text>
</comment>
<dbReference type="SUPFAM" id="SSF57667">
    <property type="entry name" value="beta-beta-alpha zinc fingers"/>
    <property type="match status" value="2"/>
</dbReference>
<dbReference type="AlphaFoldDB" id="A0A7J6QZR8"/>
<feature type="region of interest" description="Disordered" evidence="1">
    <location>
        <begin position="485"/>
        <end position="621"/>
    </location>
</feature>
<feature type="domain" description="C2H2-type" evidence="2">
    <location>
        <begin position="183"/>
        <end position="205"/>
    </location>
</feature>
<keyword evidence="4" id="KW-1185">Reference proteome</keyword>
<dbReference type="InterPro" id="IPR013087">
    <property type="entry name" value="Znf_C2H2_type"/>
</dbReference>
<feature type="region of interest" description="Disordered" evidence="1">
    <location>
        <begin position="1"/>
        <end position="128"/>
    </location>
</feature>
<dbReference type="InterPro" id="IPR003604">
    <property type="entry name" value="Matrin/U1-like-C_Znf_C2H2"/>
</dbReference>
<feature type="compositionally biased region" description="Basic and acidic residues" evidence="1">
    <location>
        <begin position="578"/>
        <end position="587"/>
    </location>
</feature>
<gene>
    <name evidence="3" type="ORF">FOZ63_026987</name>
</gene>
<evidence type="ECO:0000256" key="1">
    <source>
        <dbReference type="SAM" id="MobiDB-lite"/>
    </source>
</evidence>
<feature type="compositionally biased region" description="Pro residues" evidence="1">
    <location>
        <begin position="83"/>
        <end position="106"/>
    </location>
</feature>
<feature type="region of interest" description="Disordered" evidence="1">
    <location>
        <begin position="460"/>
        <end position="479"/>
    </location>
</feature>
<sequence>MLPKKGPPMPPGRPVIGRVSKGRDRGSSGEWADYSHGGDTDAEVPPASAPADRNSESGLFKRTGVDDDTFVDASSSKGEGPTSPLPPPPPPPTLPPKRPSGPPPSHQPETSPVRDRGGDGPAVNDDDDDYDYLTFATCDMPPSLFKEWGVKEGDHWYEVMKSNEIVLSNGENVPGVDDEWIYCLLCDKKFCSFDALKMHLKSTLHGKRITAFRGDMWTGPKLSPRTPRRRPTEDEIAEKASCELPEYVNADSHGWICTVCCGHHPGAVLPSSALMEMHLTSDQHNAECVALGIDPFRDYDEEAATLVGERNAEVMSENCMVTIRYKDHPLWVYCAACDARMEGVAPLHRHVDSVEHRDGMETAQSRDRRTGWSWGTTAIIDEDGTVIGRRRSSLAKGGGSGGTTVNYRNDADYERDPNWPKCIEDSEFGWECSWCDAQLASSWHVTNHLQGKKHKRAEAYRSYEEDTIPPPPSRDPVFSTRYEETAPKLPVKKPAKPLKPACPPPRRPSHSPPRQTFEQRVMDFEGHPSLVNPPPPPPLPVEVTSSTRSSVNQRHAMSRENNWQDSAVDISAHPSRPAHADHRDDSAYRMPASFSGTPEHHSRQHAPPELYNERPSPTRAYYDSYHHREDSDYAYGSGYELDVRRPESRERRRERYSEAYTPVDPWGSSNEGCPPRSYAARQLEFVTQQCVKIYGAFPPKFITKDCVCETCMVGPGRDLPLDSREGSYTEAASVPYISISGLAWTAEHVYVHLKTRVTVLEMGTCHPVRKVTPRGRVDFTRR</sequence>
<feature type="compositionally biased region" description="Pro residues" evidence="1">
    <location>
        <begin position="1"/>
        <end position="13"/>
    </location>
</feature>
<proteinExistence type="predicted"/>
<evidence type="ECO:0000259" key="2">
    <source>
        <dbReference type="PROSITE" id="PS00028"/>
    </source>
</evidence>
<feature type="compositionally biased region" description="Polar residues" evidence="1">
    <location>
        <begin position="543"/>
        <end position="565"/>
    </location>
</feature>
<feature type="compositionally biased region" description="Basic and acidic residues" evidence="1">
    <location>
        <begin position="641"/>
        <end position="657"/>
    </location>
</feature>
<feature type="compositionally biased region" description="Pro residues" evidence="1">
    <location>
        <begin position="531"/>
        <end position="540"/>
    </location>
</feature>
<dbReference type="InterPro" id="IPR036236">
    <property type="entry name" value="Znf_C2H2_sf"/>
</dbReference>
<name>A0A7J6QZR8_PEROL</name>
<dbReference type="SMART" id="SM00451">
    <property type="entry name" value="ZnF_U1"/>
    <property type="match status" value="2"/>
</dbReference>
<feature type="domain" description="C2H2-type" evidence="2">
    <location>
        <begin position="432"/>
        <end position="454"/>
    </location>
</feature>